<keyword evidence="3" id="KW-1185">Reference proteome</keyword>
<organism evidence="2 3">
    <name type="scientific">Tetradesmus obliquus</name>
    <name type="common">Green alga</name>
    <name type="synonym">Acutodesmus obliquus</name>
    <dbReference type="NCBI Taxonomy" id="3088"/>
    <lineage>
        <taxon>Eukaryota</taxon>
        <taxon>Viridiplantae</taxon>
        <taxon>Chlorophyta</taxon>
        <taxon>core chlorophytes</taxon>
        <taxon>Chlorophyceae</taxon>
        <taxon>CS clade</taxon>
        <taxon>Sphaeropleales</taxon>
        <taxon>Scenedesmaceae</taxon>
        <taxon>Tetradesmus</taxon>
    </lineage>
</organism>
<feature type="region of interest" description="Disordered" evidence="1">
    <location>
        <begin position="171"/>
        <end position="196"/>
    </location>
</feature>
<feature type="compositionally biased region" description="Low complexity" evidence="1">
    <location>
        <begin position="181"/>
        <end position="196"/>
    </location>
</feature>
<evidence type="ECO:0000313" key="2">
    <source>
        <dbReference type="EMBL" id="WIA11001.1"/>
    </source>
</evidence>
<protein>
    <submittedName>
        <fullName evidence="2">Uncharacterized protein</fullName>
    </submittedName>
</protein>
<proteinExistence type="predicted"/>
<dbReference type="EMBL" id="CP126209">
    <property type="protein sequence ID" value="WIA11001.1"/>
    <property type="molecule type" value="Genomic_DNA"/>
</dbReference>
<sequence>MLLALDVRNNNTAMSELEKQVSAAIARQLRLLDSNGDPDAGRVMCWVDTGASEPGQTWLEAYVWLSPANCEVTADIWQSLVSSNPQALFDQAADPELSAAVQNVTSLPREPTAAQYVKMGVQGSRSYVQSIAHRSPLLCYAVKTPPNLVSSANQAGFAAYPHPLPSWIPADCSSIDKAGSRNDGSSSSSSTNRSSS</sequence>
<evidence type="ECO:0000256" key="1">
    <source>
        <dbReference type="SAM" id="MobiDB-lite"/>
    </source>
</evidence>
<gene>
    <name evidence="2" type="ORF">OEZ85_011158</name>
</gene>
<name>A0ABY8TRS1_TETOB</name>
<accession>A0ABY8TRS1</accession>
<evidence type="ECO:0000313" key="3">
    <source>
        <dbReference type="Proteomes" id="UP001244341"/>
    </source>
</evidence>
<reference evidence="2 3" key="1">
    <citation type="submission" date="2023-05" db="EMBL/GenBank/DDBJ databases">
        <title>A 100% complete, gapless, phased diploid assembly of the Scenedesmus obliquus UTEX 3031 genome.</title>
        <authorList>
            <person name="Biondi T.C."/>
            <person name="Hanschen E.R."/>
            <person name="Kwon T."/>
            <person name="Eng W."/>
            <person name="Kruse C.P.S."/>
            <person name="Koehler S.I."/>
            <person name="Kunde Y."/>
            <person name="Gleasner C.D."/>
            <person name="You Mak K.T."/>
            <person name="Polle J."/>
            <person name="Hovde B.T."/>
            <person name="Starkenburg S.R."/>
        </authorList>
    </citation>
    <scope>NUCLEOTIDE SEQUENCE [LARGE SCALE GENOMIC DNA]</scope>
    <source>
        <strain evidence="2 3">DOE0152z</strain>
    </source>
</reference>
<dbReference type="Proteomes" id="UP001244341">
    <property type="component" value="Chromosome 2b"/>
</dbReference>